<dbReference type="SUPFAM" id="SSF53850">
    <property type="entry name" value="Periplasmic binding protein-like II"/>
    <property type="match status" value="1"/>
</dbReference>
<dbReference type="EMBL" id="RCZP01000036">
    <property type="protein sequence ID" value="TPG47222.1"/>
    <property type="molecule type" value="Genomic_DNA"/>
</dbReference>
<dbReference type="PANTHER" id="PTHR42928">
    <property type="entry name" value="TRICARBOXYLATE-BINDING PROTEIN"/>
    <property type="match status" value="1"/>
</dbReference>
<dbReference type="InterPro" id="IPR042100">
    <property type="entry name" value="Bug_dom1"/>
</dbReference>
<protein>
    <submittedName>
        <fullName evidence="3">Tripartite tricarboxylate transporter substrate binding protein</fullName>
    </submittedName>
</protein>
<name>A0A502FCW7_9PROT</name>
<evidence type="ECO:0000313" key="4">
    <source>
        <dbReference type="Proteomes" id="UP000317078"/>
    </source>
</evidence>
<evidence type="ECO:0000256" key="2">
    <source>
        <dbReference type="SAM" id="SignalP"/>
    </source>
</evidence>
<dbReference type="Gene3D" id="3.40.190.150">
    <property type="entry name" value="Bordetella uptake gene, domain 1"/>
    <property type="match status" value="1"/>
</dbReference>
<comment type="caution">
    <text evidence="3">The sequence shown here is derived from an EMBL/GenBank/DDBJ whole genome shotgun (WGS) entry which is preliminary data.</text>
</comment>
<keyword evidence="2" id="KW-0732">Signal</keyword>
<dbReference type="Pfam" id="PF03401">
    <property type="entry name" value="TctC"/>
    <property type="match status" value="1"/>
</dbReference>
<comment type="similarity">
    <text evidence="1">Belongs to the UPF0065 (bug) family.</text>
</comment>
<reference evidence="3 4" key="1">
    <citation type="journal article" date="2019" name="Environ. Microbiol.">
        <title>Species interactions and distinct microbial communities in high Arctic permafrost affected cryosols are associated with the CH4 and CO2 gas fluxes.</title>
        <authorList>
            <person name="Altshuler I."/>
            <person name="Hamel J."/>
            <person name="Turney S."/>
            <person name="Magnuson E."/>
            <person name="Levesque R."/>
            <person name="Greer C."/>
            <person name="Whyte L.G."/>
        </authorList>
    </citation>
    <scope>NUCLEOTIDE SEQUENCE [LARGE SCALE GENOMIC DNA]</scope>
    <source>
        <strain evidence="3 4">S9.3B</strain>
    </source>
</reference>
<feature type="chain" id="PRO_5021317372" evidence="2">
    <location>
        <begin position="23"/>
        <end position="323"/>
    </location>
</feature>
<dbReference type="AlphaFoldDB" id="A0A502FCW7"/>
<evidence type="ECO:0000256" key="1">
    <source>
        <dbReference type="ARBA" id="ARBA00006987"/>
    </source>
</evidence>
<dbReference type="OrthoDB" id="8196049at2"/>
<gene>
    <name evidence="3" type="ORF">EAH89_23765</name>
</gene>
<accession>A0A502FCW7</accession>
<dbReference type="Gene3D" id="3.40.190.10">
    <property type="entry name" value="Periplasmic binding protein-like II"/>
    <property type="match status" value="1"/>
</dbReference>
<dbReference type="RefSeq" id="WP_140886224.1">
    <property type="nucleotide sequence ID" value="NZ_RCZP01000036.1"/>
</dbReference>
<sequence length="323" mass="34353">MLRRHLLTATGAGLLAAPAVRAQAPWPNGKPIRVICPWPPGAANDTLARLLGARLQEKLGATAVVENRTGGAGLVGTNAVLGATPDGYTLLASAFNTAVMPMVLRGANFDPQTDLEVVARTARAPLVMVVSGSRPEKTLAEVIASVKAKPQEWNIAISSLGSAGHLATIEFNRRTGLDLNMVNYRGTQPALTDLMSGSTQLLIDPSFALLPAAGDGKIRALGIAAPQRSSLAPDVPTMGEAGLPGYEFQSWYGVWAPKGTPAEICARVNAMMQETMREPAIVQRLSTQVLEPVTESIEDTRRFIASEVTRARELLRSVNYQPE</sequence>
<dbReference type="PIRSF" id="PIRSF017082">
    <property type="entry name" value="YflP"/>
    <property type="match status" value="1"/>
</dbReference>
<keyword evidence="4" id="KW-1185">Reference proteome</keyword>
<proteinExistence type="inferred from homology"/>
<dbReference type="PANTHER" id="PTHR42928:SF5">
    <property type="entry name" value="BLR1237 PROTEIN"/>
    <property type="match status" value="1"/>
</dbReference>
<dbReference type="Proteomes" id="UP000317078">
    <property type="component" value="Unassembled WGS sequence"/>
</dbReference>
<organism evidence="3 4">
    <name type="scientific">Muricoccus nepalensis</name>
    <dbReference type="NCBI Taxonomy" id="1854500"/>
    <lineage>
        <taxon>Bacteria</taxon>
        <taxon>Pseudomonadati</taxon>
        <taxon>Pseudomonadota</taxon>
        <taxon>Alphaproteobacteria</taxon>
        <taxon>Acetobacterales</taxon>
        <taxon>Roseomonadaceae</taxon>
        <taxon>Muricoccus</taxon>
    </lineage>
</organism>
<evidence type="ECO:0000313" key="3">
    <source>
        <dbReference type="EMBL" id="TPG47222.1"/>
    </source>
</evidence>
<dbReference type="InterPro" id="IPR005064">
    <property type="entry name" value="BUG"/>
</dbReference>
<feature type="signal peptide" evidence="2">
    <location>
        <begin position="1"/>
        <end position="22"/>
    </location>
</feature>
<dbReference type="CDD" id="cd07012">
    <property type="entry name" value="PBP2_Bug_TTT"/>
    <property type="match status" value="1"/>
</dbReference>